<evidence type="ECO:0000313" key="2">
    <source>
        <dbReference type="EMBL" id="CCX32069.1"/>
    </source>
</evidence>
<sequence>MFHIVPGDEVHQDPRLACRNDRSCDESLMRREMKKASIRTPRADASSEDGV</sequence>
<proteinExistence type="predicted"/>
<evidence type="ECO:0000256" key="1">
    <source>
        <dbReference type="SAM" id="MobiDB-lite"/>
    </source>
</evidence>
<feature type="region of interest" description="Disordered" evidence="1">
    <location>
        <begin position="30"/>
        <end position="51"/>
    </location>
</feature>
<name>U4LIY6_PYROM</name>
<keyword evidence="3" id="KW-1185">Reference proteome</keyword>
<accession>U4LIY6</accession>
<organism evidence="2 3">
    <name type="scientific">Pyronema omphalodes (strain CBS 100304)</name>
    <name type="common">Pyronema confluens</name>
    <dbReference type="NCBI Taxonomy" id="1076935"/>
    <lineage>
        <taxon>Eukaryota</taxon>
        <taxon>Fungi</taxon>
        <taxon>Dikarya</taxon>
        <taxon>Ascomycota</taxon>
        <taxon>Pezizomycotina</taxon>
        <taxon>Pezizomycetes</taxon>
        <taxon>Pezizales</taxon>
        <taxon>Pyronemataceae</taxon>
        <taxon>Pyronema</taxon>
    </lineage>
</organism>
<gene>
    <name evidence="2" type="ORF">PCON_12339</name>
</gene>
<protein>
    <submittedName>
        <fullName evidence="2">Uncharacterized protein</fullName>
    </submittedName>
</protein>
<evidence type="ECO:0000313" key="3">
    <source>
        <dbReference type="Proteomes" id="UP000018144"/>
    </source>
</evidence>
<dbReference type="EMBL" id="HF935724">
    <property type="protein sequence ID" value="CCX32069.1"/>
    <property type="molecule type" value="Genomic_DNA"/>
</dbReference>
<dbReference type="Proteomes" id="UP000018144">
    <property type="component" value="Unassembled WGS sequence"/>
</dbReference>
<reference evidence="2 3" key="1">
    <citation type="journal article" date="2013" name="PLoS Genet.">
        <title>The genome and development-dependent transcriptomes of Pyronema confluens: a window into fungal evolution.</title>
        <authorList>
            <person name="Traeger S."/>
            <person name="Altegoer F."/>
            <person name="Freitag M."/>
            <person name="Gabaldon T."/>
            <person name="Kempken F."/>
            <person name="Kumar A."/>
            <person name="Marcet-Houben M."/>
            <person name="Poggeler S."/>
            <person name="Stajich J.E."/>
            <person name="Nowrousian M."/>
        </authorList>
    </citation>
    <scope>NUCLEOTIDE SEQUENCE [LARGE SCALE GENOMIC DNA]</scope>
    <source>
        <strain evidence="3">CBS 100304</strain>
        <tissue evidence="2">Vegetative mycelium</tissue>
    </source>
</reference>
<dbReference type="AlphaFoldDB" id="U4LIY6"/>